<evidence type="ECO:0000313" key="4">
    <source>
        <dbReference type="Proteomes" id="UP001302321"/>
    </source>
</evidence>
<dbReference type="Proteomes" id="UP001302321">
    <property type="component" value="Unassembled WGS sequence"/>
</dbReference>
<evidence type="ECO:0000313" key="3">
    <source>
        <dbReference type="EMBL" id="KAK4181666.1"/>
    </source>
</evidence>
<feature type="compositionally biased region" description="Low complexity" evidence="1">
    <location>
        <begin position="140"/>
        <end position="162"/>
    </location>
</feature>
<feature type="transmembrane region" description="Helical" evidence="2">
    <location>
        <begin position="415"/>
        <end position="436"/>
    </location>
</feature>
<sequence>MVHTLHSAAPTPFTTNWSLYRCALPHSAPRISDHHLSGEKRGRVGDAAPDGFGTAKKKSSPSPRIPTVMLRRPYQAGLGLQLCHACEFVSGRQSMRTAKHSFVTLHPSRRLASLSPSNPTWTIATRSFVTSQTCLKSKRQQTPQSPQNPSASPSTSAEASTPVDDQDVPDLEEIMAAVDRITKAFTVHSGIPSEHMTLTALRACAQTDVRQAADTQSSHSAVAAAEDRPVSRLLGLEGDAAKAGQSSTSSTDSVLRPEDVVDKVSEAAYAIVAHPAVVITPQVLEEYVRLQARLGRPQTLPQVLGLYASKPTPKEVSGSIRYIESNPGKVSKAVDPAVAEAALNAAIEADNLEAAIGVVEATYSSKSYLRAKLIRKGLLPAGLAGAVPLALYLLASEFAQFQSAWDHASATKIAFAGALCYVGFTGTIGMVAAFTANDQMKRVTWAIGTPLGHRWLCEDERAALDKIACAFGFSEEHRYGEEEGEEYLWLREYLLSRSMILDAVDLMEGMN</sequence>
<organism evidence="3 4">
    <name type="scientific">Triangularia setosa</name>
    <dbReference type="NCBI Taxonomy" id="2587417"/>
    <lineage>
        <taxon>Eukaryota</taxon>
        <taxon>Fungi</taxon>
        <taxon>Dikarya</taxon>
        <taxon>Ascomycota</taxon>
        <taxon>Pezizomycotina</taxon>
        <taxon>Sordariomycetes</taxon>
        <taxon>Sordariomycetidae</taxon>
        <taxon>Sordariales</taxon>
        <taxon>Podosporaceae</taxon>
        <taxon>Triangularia</taxon>
    </lineage>
</organism>
<evidence type="ECO:0000256" key="1">
    <source>
        <dbReference type="SAM" id="MobiDB-lite"/>
    </source>
</evidence>
<evidence type="ECO:0000256" key="2">
    <source>
        <dbReference type="SAM" id="Phobius"/>
    </source>
</evidence>
<protein>
    <submittedName>
        <fullName evidence="3">Uncharacterized protein</fullName>
    </submittedName>
</protein>
<proteinExistence type="predicted"/>
<reference evidence="3" key="2">
    <citation type="submission" date="2023-05" db="EMBL/GenBank/DDBJ databases">
        <authorList>
            <consortium name="Lawrence Berkeley National Laboratory"/>
            <person name="Steindorff A."/>
            <person name="Hensen N."/>
            <person name="Bonometti L."/>
            <person name="Westerberg I."/>
            <person name="Brannstrom I.O."/>
            <person name="Guillou S."/>
            <person name="Cros-Aarteil S."/>
            <person name="Calhoun S."/>
            <person name="Haridas S."/>
            <person name="Kuo A."/>
            <person name="Mondo S."/>
            <person name="Pangilinan J."/>
            <person name="Riley R."/>
            <person name="Labutti K."/>
            <person name="Andreopoulos B."/>
            <person name="Lipzen A."/>
            <person name="Chen C."/>
            <person name="Yanf M."/>
            <person name="Daum C."/>
            <person name="Ng V."/>
            <person name="Clum A."/>
            <person name="Ohm R."/>
            <person name="Martin F."/>
            <person name="Silar P."/>
            <person name="Natvig D."/>
            <person name="Lalanne C."/>
            <person name="Gautier V."/>
            <person name="Ament-Velasquez S.L."/>
            <person name="Kruys A."/>
            <person name="Hutchinson M.I."/>
            <person name="Powell A.J."/>
            <person name="Barry K."/>
            <person name="Miller A.N."/>
            <person name="Grigoriev I.V."/>
            <person name="Debuchy R."/>
            <person name="Gladieux P."/>
            <person name="Thoren M.H."/>
            <person name="Johannesson H."/>
        </authorList>
    </citation>
    <scope>NUCLEOTIDE SEQUENCE</scope>
    <source>
        <strain evidence="3">CBS 892.96</strain>
    </source>
</reference>
<feature type="compositionally biased region" description="Basic and acidic residues" evidence="1">
    <location>
        <begin position="33"/>
        <end position="44"/>
    </location>
</feature>
<feature type="transmembrane region" description="Helical" evidence="2">
    <location>
        <begin position="377"/>
        <end position="395"/>
    </location>
</feature>
<keyword evidence="2" id="KW-0812">Transmembrane</keyword>
<gene>
    <name evidence="3" type="ORF">QBC36DRAFT_357243</name>
</gene>
<keyword evidence="2" id="KW-0472">Membrane</keyword>
<keyword evidence="2" id="KW-1133">Transmembrane helix</keyword>
<keyword evidence="4" id="KW-1185">Reference proteome</keyword>
<comment type="caution">
    <text evidence="3">The sequence shown here is derived from an EMBL/GenBank/DDBJ whole genome shotgun (WGS) entry which is preliminary data.</text>
</comment>
<accession>A0AAN6WI57</accession>
<reference evidence="3" key="1">
    <citation type="journal article" date="2023" name="Mol. Phylogenet. Evol.">
        <title>Genome-scale phylogeny and comparative genomics of the fungal order Sordariales.</title>
        <authorList>
            <person name="Hensen N."/>
            <person name="Bonometti L."/>
            <person name="Westerberg I."/>
            <person name="Brannstrom I.O."/>
            <person name="Guillou S."/>
            <person name="Cros-Aarteil S."/>
            <person name="Calhoun S."/>
            <person name="Haridas S."/>
            <person name="Kuo A."/>
            <person name="Mondo S."/>
            <person name="Pangilinan J."/>
            <person name="Riley R."/>
            <person name="LaButti K."/>
            <person name="Andreopoulos B."/>
            <person name="Lipzen A."/>
            <person name="Chen C."/>
            <person name="Yan M."/>
            <person name="Daum C."/>
            <person name="Ng V."/>
            <person name="Clum A."/>
            <person name="Steindorff A."/>
            <person name="Ohm R.A."/>
            <person name="Martin F."/>
            <person name="Silar P."/>
            <person name="Natvig D.O."/>
            <person name="Lalanne C."/>
            <person name="Gautier V."/>
            <person name="Ament-Velasquez S.L."/>
            <person name="Kruys A."/>
            <person name="Hutchinson M.I."/>
            <person name="Powell A.J."/>
            <person name="Barry K."/>
            <person name="Miller A.N."/>
            <person name="Grigoriev I.V."/>
            <person name="Debuchy R."/>
            <person name="Gladieux P."/>
            <person name="Hiltunen Thoren M."/>
            <person name="Johannesson H."/>
        </authorList>
    </citation>
    <scope>NUCLEOTIDE SEQUENCE</scope>
    <source>
        <strain evidence="3">CBS 892.96</strain>
    </source>
</reference>
<feature type="region of interest" description="Disordered" evidence="1">
    <location>
        <begin position="33"/>
        <end position="66"/>
    </location>
</feature>
<name>A0AAN6WI57_9PEZI</name>
<dbReference type="EMBL" id="MU866084">
    <property type="protein sequence ID" value="KAK4181666.1"/>
    <property type="molecule type" value="Genomic_DNA"/>
</dbReference>
<dbReference type="AlphaFoldDB" id="A0AAN6WI57"/>
<feature type="region of interest" description="Disordered" evidence="1">
    <location>
        <begin position="132"/>
        <end position="168"/>
    </location>
</feature>